<keyword evidence="3" id="KW-0472">Membrane</keyword>
<keyword evidence="3" id="KW-0812">Transmembrane</keyword>
<reference evidence="4 5" key="1">
    <citation type="submission" date="2023-01" db="EMBL/GenBank/DDBJ databases">
        <title>Analysis of 21 Apiospora genomes using comparative genomics revels a genus with tremendous synthesis potential of carbohydrate active enzymes and secondary metabolites.</title>
        <authorList>
            <person name="Sorensen T."/>
        </authorList>
    </citation>
    <scope>NUCLEOTIDE SEQUENCE [LARGE SCALE GENOMIC DNA]</scope>
    <source>
        <strain evidence="4 5">CBS 117206</strain>
    </source>
</reference>
<dbReference type="PANTHER" id="PTHR33365:SF4">
    <property type="entry name" value="CYCLOCHLOROTINE BIOSYNTHESIS PROTEIN O"/>
    <property type="match status" value="1"/>
</dbReference>
<dbReference type="Proteomes" id="UP001392437">
    <property type="component" value="Unassembled WGS sequence"/>
</dbReference>
<evidence type="ECO:0000256" key="3">
    <source>
        <dbReference type="SAM" id="Phobius"/>
    </source>
</evidence>
<feature type="transmembrane region" description="Helical" evidence="3">
    <location>
        <begin position="35"/>
        <end position="55"/>
    </location>
</feature>
<dbReference type="EMBL" id="JAQQWP010000007">
    <property type="protein sequence ID" value="KAK8109461.1"/>
    <property type="molecule type" value="Genomic_DNA"/>
</dbReference>
<protein>
    <submittedName>
        <fullName evidence="4">Uncharacterized protein</fullName>
    </submittedName>
</protein>
<accession>A0AAW0QNX9</accession>
<evidence type="ECO:0000313" key="5">
    <source>
        <dbReference type="Proteomes" id="UP001392437"/>
    </source>
</evidence>
<dbReference type="InterPro" id="IPR021765">
    <property type="entry name" value="UstYa-like"/>
</dbReference>
<dbReference type="PANTHER" id="PTHR33365">
    <property type="entry name" value="YALI0B05434P"/>
    <property type="match status" value="1"/>
</dbReference>
<name>A0AAW0QNX9_9PEZI</name>
<keyword evidence="5" id="KW-1185">Reference proteome</keyword>
<dbReference type="AlphaFoldDB" id="A0AAW0QNX9"/>
<evidence type="ECO:0000256" key="2">
    <source>
        <dbReference type="ARBA" id="ARBA00035112"/>
    </source>
</evidence>
<keyword evidence="3" id="KW-1133">Transmembrane helix</keyword>
<dbReference type="Pfam" id="PF11807">
    <property type="entry name" value="UstYa"/>
    <property type="match status" value="1"/>
</dbReference>
<dbReference type="GO" id="GO:0043386">
    <property type="term" value="P:mycotoxin biosynthetic process"/>
    <property type="evidence" value="ECO:0007669"/>
    <property type="project" value="InterPro"/>
</dbReference>
<comment type="pathway">
    <text evidence="1">Mycotoxin biosynthesis.</text>
</comment>
<organism evidence="4 5">
    <name type="scientific">Apiospora kogelbergensis</name>
    <dbReference type="NCBI Taxonomy" id="1337665"/>
    <lineage>
        <taxon>Eukaryota</taxon>
        <taxon>Fungi</taxon>
        <taxon>Dikarya</taxon>
        <taxon>Ascomycota</taxon>
        <taxon>Pezizomycotina</taxon>
        <taxon>Sordariomycetes</taxon>
        <taxon>Xylariomycetidae</taxon>
        <taxon>Amphisphaeriales</taxon>
        <taxon>Apiosporaceae</taxon>
        <taxon>Apiospora</taxon>
    </lineage>
</organism>
<evidence type="ECO:0000313" key="4">
    <source>
        <dbReference type="EMBL" id="KAK8109461.1"/>
    </source>
</evidence>
<gene>
    <name evidence="4" type="ORF">PG999_007598</name>
</gene>
<comment type="similarity">
    <text evidence="2">Belongs to the ustYa family.</text>
</comment>
<evidence type="ECO:0000256" key="1">
    <source>
        <dbReference type="ARBA" id="ARBA00004685"/>
    </source>
</evidence>
<comment type="caution">
    <text evidence="4">The sequence shown here is derived from an EMBL/GenBank/DDBJ whole genome shotgun (WGS) entry which is preliminary data.</text>
</comment>
<proteinExistence type="inferred from homology"/>
<sequence length="285" mass="32638">MMDKIRYSEEDESDTQGLISEASVRRSHASGCRPFWVVALPWVLAVTSICSSLYLDHQLRVQQRRYVPDPYSPANHLIQYEYREFTLGLGENRTKYEAAPSPEVDAAWNDLFSMSVVAISRDDASRLQEKTQPLPHDPEDRYVVSLSVFHDLHCLNWLRKQLFPEYYTQSTTENRTEWRVNHMMHCIDALRQSTLCHADLAVIPIQVSPISSLQDRNILYHASPPSMRCYNIDDKTGACFLNTAGYLASAGKTKCSGRFLTKYFVTTLVATLLRRYNIQTSDGQS</sequence>